<sequence length="78" mass="8781">METRYKAIAVNEKDLFVSVYCNYVNLSDAKSAYQEDKDDSIVIEMTNNENRIGAVCIGIDEAERIALALLNISNSIKY</sequence>
<dbReference type="OrthoDB" id="2974113at2"/>
<evidence type="ECO:0000313" key="1">
    <source>
        <dbReference type="EMBL" id="SFB39672.1"/>
    </source>
</evidence>
<proteinExistence type="predicted"/>
<organism evidence="1 2">
    <name type="scientific">Lentibacillus halodurans</name>
    <dbReference type="NCBI Taxonomy" id="237679"/>
    <lineage>
        <taxon>Bacteria</taxon>
        <taxon>Bacillati</taxon>
        <taxon>Bacillota</taxon>
        <taxon>Bacilli</taxon>
        <taxon>Bacillales</taxon>
        <taxon>Bacillaceae</taxon>
        <taxon>Lentibacillus</taxon>
    </lineage>
</organism>
<dbReference type="AlphaFoldDB" id="A0A1I1AQA9"/>
<dbReference type="EMBL" id="FOJW01000028">
    <property type="protein sequence ID" value="SFB39672.1"/>
    <property type="molecule type" value="Genomic_DNA"/>
</dbReference>
<evidence type="ECO:0000313" key="2">
    <source>
        <dbReference type="Proteomes" id="UP000198642"/>
    </source>
</evidence>
<keyword evidence="2" id="KW-1185">Reference proteome</keyword>
<dbReference type="Proteomes" id="UP000198642">
    <property type="component" value="Unassembled WGS sequence"/>
</dbReference>
<name>A0A1I1AQA9_9BACI</name>
<dbReference type="RefSeq" id="WP_090241686.1">
    <property type="nucleotide sequence ID" value="NZ_FOJW01000028.1"/>
</dbReference>
<accession>A0A1I1AQA9</accession>
<protein>
    <submittedName>
        <fullName evidence="1">Uncharacterized protein</fullName>
    </submittedName>
</protein>
<gene>
    <name evidence="1" type="ORF">SAMN04488072_1283</name>
</gene>
<reference evidence="1 2" key="1">
    <citation type="submission" date="2016-10" db="EMBL/GenBank/DDBJ databases">
        <authorList>
            <person name="de Groot N.N."/>
        </authorList>
    </citation>
    <scope>NUCLEOTIDE SEQUENCE [LARGE SCALE GENOMIC DNA]</scope>
    <source>
        <strain evidence="1 2">CGMCC 1.3702</strain>
    </source>
</reference>